<dbReference type="AlphaFoldDB" id="A0A518RCE7"/>
<dbReference type="Proteomes" id="UP000318055">
    <property type="component" value="Chromosome"/>
</dbReference>
<organism evidence="1 2">
    <name type="scientific">Sphingomonas suaedae</name>
    <dbReference type="NCBI Taxonomy" id="2599297"/>
    <lineage>
        <taxon>Bacteria</taxon>
        <taxon>Pseudomonadati</taxon>
        <taxon>Pseudomonadota</taxon>
        <taxon>Alphaproteobacteria</taxon>
        <taxon>Sphingomonadales</taxon>
        <taxon>Sphingomonadaceae</taxon>
        <taxon>Sphingomonas</taxon>
    </lineage>
</organism>
<dbReference type="KEGG" id="ssua:FPZ54_02955"/>
<gene>
    <name evidence="1" type="ORF">FPZ54_02955</name>
</gene>
<dbReference type="EMBL" id="CP042239">
    <property type="protein sequence ID" value="QDX25084.1"/>
    <property type="molecule type" value="Genomic_DNA"/>
</dbReference>
<dbReference type="OrthoDB" id="7520791at2"/>
<evidence type="ECO:0000313" key="1">
    <source>
        <dbReference type="EMBL" id="QDX25084.1"/>
    </source>
</evidence>
<dbReference type="RefSeq" id="WP_145844854.1">
    <property type="nucleotide sequence ID" value="NZ_CP042239.1"/>
</dbReference>
<proteinExistence type="predicted"/>
<name>A0A518RCE7_9SPHN</name>
<sequence length="742" mass="82278">MAATLELDNPDLAGVSPLTLALRAQLAGKTLVTHASFTFGDLTGEVCEGRDSLWAILRRPGLGGLALRLAFAPGGIDKVAIRRPKAGETLRLSVVSAIGEHVVVIRTDRMDLQRLRTTIALIPAVPLLVPYLPRDLYPLDAHDDPAGAVGVVEAGQRGVNSGLLYFHIDEPGFGSVLYFQNLTAMNDYYRATGTKPDGAVGGEWPELGYLPPTPPQSGTPPIDPLPAGKPVTVSDAILVFRDSAATEESDSARRFVQMLGAVYTTLDLPPVEFRDWAERSQRTLADLANSPKATIKHYGHRYAHPYTASEYPDSMVQMALIAPMHDYARWSGTDIPLLAEFEAGLGKFYDPKLKSMRRYLPNVGDDKDKNAVDSWYLYHPLMNLGRLAIAGNQTARSLFERSIDFGIKAAHHFNYKWPIQYKVTDFSVITDVAGADGQGQTDVGGMYAWVMLQAYELSREERFLHEAQAAIDAARGMRFSLNYQANLTAWGAAACMRLWRITNVERYRLQSYVYLASFFHNSAIWESEIDNARYYRNFLGVTCLQDAPYMAIYECFDSFAAFEYYLRDSGPELEPAARMLISEYCKYALDRAWFYYPDALPKQMLADDIRNGHIDCDLSFPLEDLYVGGEPAGQVGQEIYGAGAALVFATRSFHIVDDAPFRLFCDHFILSHERTNSRALSISLDGGENCTAMLSLVRNGRAALPSVTVRTAGGDVLRPRHSKADRIDYIVPASGRLLLGWE</sequence>
<reference evidence="1 2" key="1">
    <citation type="submission" date="2019-07" db="EMBL/GenBank/DDBJ databases">
        <title>Sphingomonas alkalisoli sp. nov., isolated from rhizosphere soil of Suaedae salsa.</title>
        <authorList>
            <person name="Zhang H."/>
            <person name="Xu L."/>
            <person name="Zhang J.-X."/>
            <person name="Sun J.-Q."/>
        </authorList>
    </citation>
    <scope>NUCLEOTIDE SEQUENCE [LARGE SCALE GENOMIC DNA]</scope>
    <source>
        <strain evidence="1 2">XS-10</strain>
    </source>
</reference>
<evidence type="ECO:0000313" key="2">
    <source>
        <dbReference type="Proteomes" id="UP000318055"/>
    </source>
</evidence>
<accession>A0A518RCE7</accession>
<protein>
    <submittedName>
        <fullName evidence="1">Uncharacterized protein</fullName>
    </submittedName>
</protein>
<keyword evidence="2" id="KW-1185">Reference proteome</keyword>